<gene>
    <name evidence="1" type="ORF">INT48_006799</name>
</gene>
<evidence type="ECO:0000313" key="2">
    <source>
        <dbReference type="Proteomes" id="UP000613177"/>
    </source>
</evidence>
<comment type="caution">
    <text evidence="1">The sequence shown here is derived from an EMBL/GenBank/DDBJ whole genome shotgun (WGS) entry which is preliminary data.</text>
</comment>
<name>A0A8H7SPV4_9FUNG</name>
<dbReference type="AlphaFoldDB" id="A0A8H7SPV4"/>
<keyword evidence="2" id="KW-1185">Reference proteome</keyword>
<protein>
    <submittedName>
        <fullName evidence="1">Uncharacterized protein</fullName>
    </submittedName>
</protein>
<proteinExistence type="predicted"/>
<reference evidence="1" key="1">
    <citation type="submission" date="2021-01" db="EMBL/GenBank/DDBJ databases">
        <title>Metabolic potential, ecology and presence of endohyphal bacteria is reflected in genomic diversity of Mucoromycotina.</title>
        <authorList>
            <person name="Muszewska A."/>
            <person name="Okrasinska A."/>
            <person name="Steczkiewicz K."/>
            <person name="Drgas O."/>
            <person name="Orlowska M."/>
            <person name="Perlinska-Lenart U."/>
            <person name="Aleksandrzak-Piekarczyk T."/>
            <person name="Szatraj K."/>
            <person name="Zielenkiewicz U."/>
            <person name="Pilsyk S."/>
            <person name="Malc E."/>
            <person name="Mieczkowski P."/>
            <person name="Kruszewska J.S."/>
            <person name="Biernat P."/>
            <person name="Pawlowska J."/>
        </authorList>
    </citation>
    <scope>NUCLEOTIDE SEQUENCE</scope>
    <source>
        <strain evidence="1">WA0000018081</strain>
    </source>
</reference>
<dbReference type="EMBL" id="JAEPRE010000123">
    <property type="protein sequence ID" value="KAG2232122.1"/>
    <property type="molecule type" value="Genomic_DNA"/>
</dbReference>
<accession>A0A8H7SPV4</accession>
<dbReference type="Proteomes" id="UP000613177">
    <property type="component" value="Unassembled WGS sequence"/>
</dbReference>
<evidence type="ECO:0000313" key="1">
    <source>
        <dbReference type="EMBL" id="KAG2232122.1"/>
    </source>
</evidence>
<sequence length="1006" mass="116301">MRFDMGNVYDFYQHGDCAVIYIGEKEIVVNMCSDSVRFSLSSAKIFNWGDLYFAFEDQQYICVNDFREKLYQLFQRDQNTWDEDDVFLVQAVSELIRLIIQEAMMKPGITIEHTDALHYVFVVPSHWQESVTKNLVRSVFAQACLISAQDHDDRILLCPEVESIFYFLERIKKALFQTGQRTILSRLTVVEQDTVLVKLDLISTTDILLDPKNPLIIPKVLRSIGLSFTYQGIKNCIKEFFRRLLFDGTDDIKQDALLDDIAEFKFNIGLLKLDTLDKFKYDEDPSYEKYVYGRLELSDIQKAIIRSIRPIDLCDSMSKTLFVNMMDLLSNYFEKEYKLLVLQDSYSYRVSYNHFPLERRSSLLGWINIMMEYNRQSLSSTTIVIEPSVDIDPISLECIVSGASIAAMKIVKNSSKYRKPHIIESKNVSTSSSMFLDSEPDAIINIDISCKSTMLSYSLINDDGVIERIFDSDYFTDDIALVSLGLFFNISEETTLTVEKHFIQFADKYFSGVDCLSKNKKGIVSQFKTILDNTFSRKKVLVSTTQQKYINAFMFMYLFYIRELLLSKSPSQVKPDDIDVNVGYAVSMEKKLLKKTIGSAEKLKDIVFASGLVQKNEISKKLIITTQEEELVPKIQESFGFQFPVKSYFVVAQLYQDYIQLTLRQSVTKSKEVEEEQESIVVQEEMVPIPDIYNSLSSKMWKKLTKDKDLIQLCHLHDQSNEEQISKMLSSNIKTGFSSNFKQYISSKIFAQDSDIESTDDNIILLSTYCDCKVRLAINDIINFSIKPVLRNIFRILSDMVVNKTLFKNYTDIKYIFGLIYFNDNSQLQSTIVDVLQEQADQFSQTTDISFFIVPDFPQLLLRPVIKQRSLLYKIFQVGRLHQVYTGSYVVSVNYTGLQNLKFSFSDQKMDEESNETDNSIDKIELVDDLEYEKFDLRGAQFESIFDSSVYFKQEEYRAHCNIPVVISIKPQAYSSSVKFFITLHGKPVNPNRCPEIAEPLTLMRF</sequence>
<organism evidence="1 2">
    <name type="scientific">Thamnidium elegans</name>
    <dbReference type="NCBI Taxonomy" id="101142"/>
    <lineage>
        <taxon>Eukaryota</taxon>
        <taxon>Fungi</taxon>
        <taxon>Fungi incertae sedis</taxon>
        <taxon>Mucoromycota</taxon>
        <taxon>Mucoromycotina</taxon>
        <taxon>Mucoromycetes</taxon>
        <taxon>Mucorales</taxon>
        <taxon>Mucorineae</taxon>
        <taxon>Mucoraceae</taxon>
        <taxon>Thamnidium</taxon>
    </lineage>
</organism>